<feature type="transmembrane region" description="Helical" evidence="5">
    <location>
        <begin position="300"/>
        <end position="327"/>
    </location>
</feature>
<feature type="transmembrane region" description="Helical" evidence="5">
    <location>
        <begin position="86"/>
        <end position="107"/>
    </location>
</feature>
<accession>A0A512INL1</accession>
<reference evidence="6 7" key="1">
    <citation type="submission" date="2019-07" db="EMBL/GenBank/DDBJ databases">
        <title>Whole genome shotgun sequence of Methylobacterium haplocladii NBRC 107714.</title>
        <authorList>
            <person name="Hosoyama A."/>
            <person name="Uohara A."/>
            <person name="Ohji S."/>
            <person name="Ichikawa N."/>
        </authorList>
    </citation>
    <scope>NUCLEOTIDE SEQUENCE [LARGE SCALE GENOMIC DNA]</scope>
    <source>
        <strain evidence="6 7">NBRC 107714</strain>
    </source>
</reference>
<dbReference type="Gene3D" id="3.40.50.300">
    <property type="entry name" value="P-loop containing nucleotide triphosphate hydrolases"/>
    <property type="match status" value="1"/>
</dbReference>
<feature type="transmembrane region" description="Helical" evidence="5">
    <location>
        <begin position="183"/>
        <end position="200"/>
    </location>
</feature>
<dbReference type="PANTHER" id="PTHR24221:SF654">
    <property type="entry name" value="ATP-BINDING CASSETTE SUB-FAMILY B MEMBER 6"/>
    <property type="match status" value="1"/>
</dbReference>
<evidence type="ECO:0000256" key="2">
    <source>
        <dbReference type="ARBA" id="ARBA00022692"/>
    </source>
</evidence>
<dbReference type="Gene3D" id="1.20.1560.10">
    <property type="entry name" value="ABC transporter type 1, transmembrane domain"/>
    <property type="match status" value="1"/>
</dbReference>
<evidence type="ECO:0000313" key="6">
    <source>
        <dbReference type="EMBL" id="GEO99297.1"/>
    </source>
</evidence>
<sequence>MERDPILFAWSSARRQHATAVALGVGLGAPLALFALLCLRDLIALLSPGAPGPLPFLALALPLPGEPARLLPIAPGFPLSEHGLEVAALIGLAASALAFAGLGWLVARVCFSAQARAATRLRAAATDAILRAPPGAREDVRALPALIGAALAGLPAAGILVPAMTLAAVLLALLTAALAAPRLVPAVAIGLFAIGLARALQIRRGGDRTDLRQRERAAAEAGLGDLILRMPAVRVHGSAMFERRRLGLRARATHGTLARAEGALAYARAPALALAVLLPAILVATALWRGPGAPIEAERVLPGALAAAAGAFVLAAGLVTAFLRLWFLRIEVTPVYRRLSQTLDGLTDKRPAQHRRAAFPASGGLIAADAGAYDPASGERLTGLAADLPMPAHVAIVGERGSGAQALAALLAGQIEPSVGAITFGGVDLRSLDPAERAHRIAFAGSEAILIEGTLKQNLLYGARTDEREALGEKGRIALLKLSGLDALIYSRGLEGTIDPDDEPAAAAAIVAARSAVREALAAQGMARLVEPFDPALYNHQAAVGENILFGEAVGPTFSEERLARHPYLRAVLEAEELTRTFVEMGLSIARSTVEIFADLPDDHPLFDAFSLFPARERGFFEDLIARQPDGRSWRRGPAGQRDRERLIGLTLRYSETRHRFGLIDAELEERIVSARRSFARLMPPKFREKVDLYDPARVTAAASLEENVLFGRITQGEAGAEARVRALVRQVLAEQGLEPTVYRLGLASRVTSSGPGTAMARRQGLTESGIGPRERVAIDLVRCLVRRPDILVVGLLPDERKSEEIAARIMRLRMIRQGMGLIVCLPDAETLGRLPPFDVVLTVARNSVTVSGAVEAERSASSHAA</sequence>
<feature type="transmembrane region" description="Helical" evidence="5">
    <location>
        <begin position="269"/>
        <end position="288"/>
    </location>
</feature>
<gene>
    <name evidence="6" type="ORF">MHA02_16850</name>
</gene>
<evidence type="ECO:0000256" key="3">
    <source>
        <dbReference type="ARBA" id="ARBA00022989"/>
    </source>
</evidence>
<dbReference type="GO" id="GO:0034040">
    <property type="term" value="F:ATPase-coupled lipid transmembrane transporter activity"/>
    <property type="evidence" value="ECO:0007669"/>
    <property type="project" value="TreeGrafter"/>
</dbReference>
<feature type="transmembrane region" description="Helical" evidence="5">
    <location>
        <begin position="21"/>
        <end position="46"/>
    </location>
</feature>
<comment type="subcellular location">
    <subcellularLocation>
        <location evidence="1">Cell membrane</location>
        <topology evidence="1">Multi-pass membrane protein</topology>
    </subcellularLocation>
</comment>
<dbReference type="SUPFAM" id="SSF52540">
    <property type="entry name" value="P-loop containing nucleoside triphosphate hydrolases"/>
    <property type="match status" value="1"/>
</dbReference>
<dbReference type="PANTHER" id="PTHR24221">
    <property type="entry name" value="ATP-BINDING CASSETTE SUB-FAMILY B"/>
    <property type="match status" value="1"/>
</dbReference>
<keyword evidence="3 5" id="KW-1133">Transmembrane helix</keyword>
<dbReference type="InterPro" id="IPR039421">
    <property type="entry name" value="Type_1_exporter"/>
</dbReference>
<comment type="caution">
    <text evidence="6">The sequence shown here is derived from an EMBL/GenBank/DDBJ whole genome shotgun (WGS) entry which is preliminary data.</text>
</comment>
<dbReference type="AlphaFoldDB" id="A0A512INL1"/>
<name>A0A512INL1_9HYPH</name>
<feature type="transmembrane region" description="Helical" evidence="5">
    <location>
        <begin position="146"/>
        <end position="177"/>
    </location>
</feature>
<evidence type="ECO:0000256" key="1">
    <source>
        <dbReference type="ARBA" id="ARBA00004651"/>
    </source>
</evidence>
<organism evidence="6 7">
    <name type="scientific">Methylobacterium haplocladii</name>
    <dbReference type="NCBI Taxonomy" id="1176176"/>
    <lineage>
        <taxon>Bacteria</taxon>
        <taxon>Pseudomonadati</taxon>
        <taxon>Pseudomonadota</taxon>
        <taxon>Alphaproteobacteria</taxon>
        <taxon>Hyphomicrobiales</taxon>
        <taxon>Methylobacteriaceae</taxon>
        <taxon>Methylobacterium</taxon>
    </lineage>
</organism>
<keyword evidence="2 5" id="KW-0812">Transmembrane</keyword>
<evidence type="ECO:0000256" key="4">
    <source>
        <dbReference type="ARBA" id="ARBA00023136"/>
    </source>
</evidence>
<dbReference type="InterPro" id="IPR036640">
    <property type="entry name" value="ABC1_TM_sf"/>
</dbReference>
<evidence type="ECO:0000256" key="5">
    <source>
        <dbReference type="SAM" id="Phobius"/>
    </source>
</evidence>
<dbReference type="OrthoDB" id="9760920at2"/>
<dbReference type="InterPro" id="IPR027417">
    <property type="entry name" value="P-loop_NTPase"/>
</dbReference>
<evidence type="ECO:0008006" key="8">
    <source>
        <dbReference type="Google" id="ProtNLM"/>
    </source>
</evidence>
<dbReference type="GO" id="GO:0005886">
    <property type="term" value="C:plasma membrane"/>
    <property type="evidence" value="ECO:0007669"/>
    <property type="project" value="UniProtKB-SubCell"/>
</dbReference>
<dbReference type="SUPFAM" id="SSF90123">
    <property type="entry name" value="ABC transporter transmembrane region"/>
    <property type="match status" value="1"/>
</dbReference>
<dbReference type="RefSeq" id="WP_147078200.1">
    <property type="nucleotide sequence ID" value="NZ_BJZT01000015.1"/>
</dbReference>
<protein>
    <recommendedName>
        <fullName evidence="8">ABC transmembrane type-1 domain-containing protein</fullName>
    </recommendedName>
</protein>
<evidence type="ECO:0000313" key="7">
    <source>
        <dbReference type="Proteomes" id="UP000321258"/>
    </source>
</evidence>
<keyword evidence="4 5" id="KW-0472">Membrane</keyword>
<dbReference type="GO" id="GO:0005524">
    <property type="term" value="F:ATP binding"/>
    <property type="evidence" value="ECO:0007669"/>
    <property type="project" value="InterPro"/>
</dbReference>
<dbReference type="Proteomes" id="UP000321258">
    <property type="component" value="Unassembled WGS sequence"/>
</dbReference>
<proteinExistence type="predicted"/>
<dbReference type="EMBL" id="BJZT01000015">
    <property type="protein sequence ID" value="GEO99297.1"/>
    <property type="molecule type" value="Genomic_DNA"/>
</dbReference>
<keyword evidence="7" id="KW-1185">Reference proteome</keyword>